<dbReference type="Pfam" id="PF13365">
    <property type="entry name" value="Trypsin_2"/>
    <property type="match status" value="1"/>
</dbReference>
<dbReference type="GO" id="GO:0006508">
    <property type="term" value="P:proteolysis"/>
    <property type="evidence" value="ECO:0007669"/>
    <property type="project" value="InterPro"/>
</dbReference>
<keyword evidence="3" id="KW-0812">Transmembrane</keyword>
<evidence type="ECO:0000256" key="2">
    <source>
        <dbReference type="SAM" id="Coils"/>
    </source>
</evidence>
<comment type="similarity">
    <text evidence="1">Belongs to the UPF0162 family.</text>
</comment>
<evidence type="ECO:0000259" key="5">
    <source>
        <dbReference type="Pfam" id="PF13369"/>
    </source>
</evidence>
<evidence type="ECO:0000256" key="1">
    <source>
        <dbReference type="ARBA" id="ARBA00007100"/>
    </source>
</evidence>
<dbReference type="Proteomes" id="UP000263642">
    <property type="component" value="Unassembled WGS sequence"/>
</dbReference>
<dbReference type="Gene3D" id="2.40.10.120">
    <property type="match status" value="1"/>
</dbReference>
<proteinExistence type="inferred from homology"/>
<dbReference type="AlphaFoldDB" id="A0A3D3R8E7"/>
<feature type="transmembrane region" description="Helical" evidence="3">
    <location>
        <begin position="35"/>
        <end position="56"/>
    </location>
</feature>
<dbReference type="PANTHER" id="PTHR31350">
    <property type="entry name" value="SI:DKEY-261L7.2"/>
    <property type="match status" value="1"/>
</dbReference>
<protein>
    <submittedName>
        <fullName evidence="6">Uncharacterized protein</fullName>
    </submittedName>
</protein>
<dbReference type="Gene3D" id="2.60.120.560">
    <property type="entry name" value="Exo-inulinase, domain 1"/>
    <property type="match status" value="1"/>
</dbReference>
<dbReference type="InterPro" id="IPR001940">
    <property type="entry name" value="Peptidase_S1C"/>
</dbReference>
<dbReference type="EMBL" id="DQAY01000073">
    <property type="protein sequence ID" value="HCO23900.1"/>
    <property type="molecule type" value="Genomic_DNA"/>
</dbReference>
<feature type="domain" description="Protein SirB1 N-terminal" evidence="5">
    <location>
        <begin position="556"/>
        <end position="707"/>
    </location>
</feature>
<feature type="domain" description="3-keto-alpha-glucoside-1,2-lyase/3-keto-2-hydroxy-glucal hydratase" evidence="4">
    <location>
        <begin position="325"/>
        <end position="440"/>
    </location>
</feature>
<dbReference type="PANTHER" id="PTHR31350:SF21">
    <property type="entry name" value="F-BOX ONLY PROTEIN 21"/>
    <property type="match status" value="1"/>
</dbReference>
<dbReference type="Pfam" id="PF06439">
    <property type="entry name" value="3keto-disac_hyd"/>
    <property type="match status" value="1"/>
</dbReference>
<evidence type="ECO:0000313" key="6">
    <source>
        <dbReference type="EMBL" id="HCO23900.1"/>
    </source>
</evidence>
<name>A0A3D3R8E7_9PLAN</name>
<organism evidence="6 7">
    <name type="scientific">Gimesia maris</name>
    <dbReference type="NCBI Taxonomy" id="122"/>
    <lineage>
        <taxon>Bacteria</taxon>
        <taxon>Pseudomonadati</taxon>
        <taxon>Planctomycetota</taxon>
        <taxon>Planctomycetia</taxon>
        <taxon>Planctomycetales</taxon>
        <taxon>Planctomycetaceae</taxon>
        <taxon>Gimesia</taxon>
    </lineage>
</organism>
<comment type="caution">
    <text evidence="6">The sequence shown here is derived from an EMBL/GenBank/DDBJ whole genome shotgun (WGS) entry which is preliminary data.</text>
</comment>
<dbReference type="SUPFAM" id="SSF50494">
    <property type="entry name" value="Trypsin-like serine proteases"/>
    <property type="match status" value="1"/>
</dbReference>
<dbReference type="Pfam" id="PF13369">
    <property type="entry name" value="Transglut_core2"/>
    <property type="match status" value="1"/>
</dbReference>
<keyword evidence="2" id="KW-0175">Coiled coil</keyword>
<dbReference type="InterPro" id="IPR010496">
    <property type="entry name" value="AL/BT2_dom"/>
</dbReference>
<evidence type="ECO:0000313" key="7">
    <source>
        <dbReference type="Proteomes" id="UP000263642"/>
    </source>
</evidence>
<gene>
    <name evidence="6" type="ORF">DIT97_12930</name>
</gene>
<evidence type="ECO:0000259" key="4">
    <source>
        <dbReference type="Pfam" id="PF06439"/>
    </source>
</evidence>
<keyword evidence="3" id="KW-0472">Membrane</keyword>
<sequence>MSGENRIQAEAIPFEGKQEMIGCQKGTARFCDRQVILILSGLMLILLLPPVFSAGADPAEPIVARRPDVSETTGTGLSLSAEALAEQAKSSVVAVSFAGRDGQQAGLGTGFVISADGLIATNLHVIGEARPISVQFMDGKKYDVKEVHATDRQMDLAVLKVDAEDLTPLPLAEPDSLKQGAEVIALGNPQGLRYSVVKGVNSGTREIDGKPMIQLAIPIEPGNSGGPVLDAQGYVQGIVTLKSAVTRNLGYAVNISALKVLLEKPNPVPMNRWLTIGTLDERHWKPLFGSRWRQRAGRIMVEGFGSGLGSRSLCVSQEDLPAIPYEIAVEVKLDDESGAAGLIFYSDENTKHYGFYPSNQSLRISRFDGSDVFLWRVLEEKKSNSYREGEWNQLKVRLETDRILCFVNDEQIFEIKDQRYTQGKAGLAKFRNTVAAFRGFQVAREIAPYRPSKETAQKILDLTEDLRVDRPPHAELIEEVVKETDEKRAQQALQERARLLTKQAERLQQLAQSIHERVVRDDLQQLFKKQKESEIDLLTAALLVARLDNAEVEVKTYLNQVAGMANEIQKTLPADASPKVKLKALNDYLFQETGFHGSRTNYYSRSNSYINETIEDREGLPITLAILYMELGSKLGLDIEGVGLPGHFVVRVNSTAEKGELVDVFERGEVVSEDAARAIIVSANSGRFDEEFLKAQPKKEIIKRMLRNLLNLARDDEDVQAMLRYVETMIAIDEDLLQERWLRAVLRYQTGRITEAMADTDFLLEKSPEGFDLRRIQEFRDYLETVKSTE</sequence>
<dbReference type="GO" id="GO:0004252">
    <property type="term" value="F:serine-type endopeptidase activity"/>
    <property type="evidence" value="ECO:0007669"/>
    <property type="project" value="InterPro"/>
</dbReference>
<reference evidence="6 7" key="1">
    <citation type="journal article" date="2018" name="Nat. Biotechnol.">
        <title>A standardized bacterial taxonomy based on genome phylogeny substantially revises the tree of life.</title>
        <authorList>
            <person name="Parks D.H."/>
            <person name="Chuvochina M."/>
            <person name="Waite D.W."/>
            <person name="Rinke C."/>
            <person name="Skarshewski A."/>
            <person name="Chaumeil P.A."/>
            <person name="Hugenholtz P."/>
        </authorList>
    </citation>
    <scope>NUCLEOTIDE SEQUENCE [LARGE SCALE GENOMIC DNA]</scope>
    <source>
        <strain evidence="6">UBA9375</strain>
    </source>
</reference>
<accession>A0A3D3R8E7</accession>
<dbReference type="PRINTS" id="PR00834">
    <property type="entry name" value="PROTEASES2C"/>
</dbReference>
<keyword evidence="3" id="KW-1133">Transmembrane helix</keyword>
<dbReference type="InterPro" id="IPR032698">
    <property type="entry name" value="SirB1_N"/>
</dbReference>
<evidence type="ECO:0000256" key="3">
    <source>
        <dbReference type="SAM" id="Phobius"/>
    </source>
</evidence>
<dbReference type="InterPro" id="IPR009003">
    <property type="entry name" value="Peptidase_S1_PA"/>
</dbReference>
<feature type="coiled-coil region" evidence="2">
    <location>
        <begin position="482"/>
        <end position="567"/>
    </location>
</feature>